<proteinExistence type="inferred from homology"/>
<evidence type="ECO:0000256" key="8">
    <source>
        <dbReference type="ARBA" id="ARBA00022989"/>
    </source>
</evidence>
<evidence type="ECO:0000256" key="5">
    <source>
        <dbReference type="ARBA" id="ARBA00022692"/>
    </source>
</evidence>
<keyword evidence="5" id="KW-0812">Transmembrane</keyword>
<keyword evidence="10" id="KW-0449">Lipoprotein</keyword>
<evidence type="ECO:0000256" key="9">
    <source>
        <dbReference type="ARBA" id="ARBA00023136"/>
    </source>
</evidence>
<reference evidence="10 11" key="1">
    <citation type="submission" date="2018-02" db="EMBL/GenBank/DDBJ databases">
        <title>Novel Leptospira species isolated from soil and water in Japan.</title>
        <authorList>
            <person name="Nakao R."/>
            <person name="Masuzawa T."/>
        </authorList>
    </citation>
    <scope>NUCLEOTIDE SEQUENCE [LARGE SCALE GENOMIC DNA]</scope>
    <source>
        <strain evidence="10 11">YH101</strain>
    </source>
</reference>
<keyword evidence="6" id="KW-0064">Aspartyl protease</keyword>
<comment type="caution">
    <text evidence="10">The sequence shown here is derived from an EMBL/GenBank/DDBJ whole genome shotgun (WGS) entry which is preliminary data.</text>
</comment>
<evidence type="ECO:0000256" key="2">
    <source>
        <dbReference type="ARBA" id="ARBA00022475"/>
    </source>
</evidence>
<evidence type="ECO:0000256" key="7">
    <source>
        <dbReference type="ARBA" id="ARBA00022801"/>
    </source>
</evidence>
<dbReference type="GO" id="GO:0016020">
    <property type="term" value="C:membrane"/>
    <property type="evidence" value="ECO:0007669"/>
    <property type="project" value="InterPro"/>
</dbReference>
<evidence type="ECO:0000256" key="3">
    <source>
        <dbReference type="ARBA" id="ARBA00022519"/>
    </source>
</evidence>
<dbReference type="GO" id="GO:0004190">
    <property type="term" value="F:aspartic-type endopeptidase activity"/>
    <property type="evidence" value="ECO:0007669"/>
    <property type="project" value="UniProtKB-KW"/>
</dbReference>
<accession>A0A2P2DWX3</accession>
<keyword evidence="9" id="KW-0472">Membrane</keyword>
<dbReference type="InterPro" id="IPR001872">
    <property type="entry name" value="Peptidase_A8"/>
</dbReference>
<organism evidence="10 11">
    <name type="scientific">Leptospira ryugenii</name>
    <dbReference type="NCBI Taxonomy" id="1917863"/>
    <lineage>
        <taxon>Bacteria</taxon>
        <taxon>Pseudomonadati</taxon>
        <taxon>Spirochaetota</taxon>
        <taxon>Spirochaetia</taxon>
        <taxon>Leptospirales</taxon>
        <taxon>Leptospiraceae</taxon>
        <taxon>Leptospira</taxon>
    </lineage>
</organism>
<dbReference type="EMBL" id="BFBB01000002">
    <property type="protein sequence ID" value="GBF49138.1"/>
    <property type="molecule type" value="Genomic_DNA"/>
</dbReference>
<keyword evidence="11" id="KW-1185">Reference proteome</keyword>
<dbReference type="Pfam" id="PF01252">
    <property type="entry name" value="Peptidase_A8"/>
    <property type="match status" value="1"/>
</dbReference>
<dbReference type="AlphaFoldDB" id="A0A2P2DWX3"/>
<dbReference type="GO" id="GO:0006508">
    <property type="term" value="P:proteolysis"/>
    <property type="evidence" value="ECO:0007669"/>
    <property type="project" value="UniProtKB-KW"/>
</dbReference>
<keyword evidence="2" id="KW-1003">Cell membrane</keyword>
<evidence type="ECO:0000313" key="11">
    <source>
        <dbReference type="Proteomes" id="UP000245133"/>
    </source>
</evidence>
<keyword evidence="3" id="KW-0997">Cell inner membrane</keyword>
<dbReference type="Proteomes" id="UP000245133">
    <property type="component" value="Unassembled WGS sequence"/>
</dbReference>
<keyword evidence="4" id="KW-0645">Protease</keyword>
<evidence type="ECO:0000313" key="10">
    <source>
        <dbReference type="EMBL" id="GBF49138.1"/>
    </source>
</evidence>
<evidence type="ECO:0000256" key="1">
    <source>
        <dbReference type="ARBA" id="ARBA00006139"/>
    </source>
</evidence>
<comment type="similarity">
    <text evidence="1">Belongs to the peptidase A8 family.</text>
</comment>
<evidence type="ECO:0000256" key="6">
    <source>
        <dbReference type="ARBA" id="ARBA00022750"/>
    </source>
</evidence>
<dbReference type="PANTHER" id="PTHR33695">
    <property type="entry name" value="LIPOPROTEIN SIGNAL PEPTIDASE"/>
    <property type="match status" value="1"/>
</dbReference>
<sequence>MAGAFGNFLDKFFVKVPGIGFHFGFRVKATGEHIGVVDFFDFDWPNFLLVERWPAFNVADSCVSIGIVILLFTMDWAEEQKT</sequence>
<protein>
    <submittedName>
        <fullName evidence="10">Lipoprotein signal peptidase</fullName>
    </submittedName>
</protein>
<keyword evidence="7" id="KW-0378">Hydrolase</keyword>
<evidence type="ECO:0000256" key="4">
    <source>
        <dbReference type="ARBA" id="ARBA00022670"/>
    </source>
</evidence>
<gene>
    <name evidence="10" type="primary">lspA</name>
    <name evidence="10" type="ORF">LPTSP4_06480</name>
</gene>
<keyword evidence="8" id="KW-1133">Transmembrane helix</keyword>
<name>A0A2P2DWX3_9LEPT</name>
<dbReference type="PANTHER" id="PTHR33695:SF1">
    <property type="entry name" value="LIPOPROTEIN SIGNAL PEPTIDASE"/>
    <property type="match status" value="1"/>
</dbReference>